<dbReference type="Proteomes" id="UP000007431">
    <property type="component" value="Unassembled WGS sequence"/>
</dbReference>
<dbReference type="KEGG" id="scm:SCHCO_02597800"/>
<dbReference type="AlphaFoldDB" id="D8PXK7"/>
<organism evidence="3">
    <name type="scientific">Schizophyllum commune (strain H4-8 / FGSC 9210)</name>
    <name type="common">Split gill fungus</name>
    <dbReference type="NCBI Taxonomy" id="578458"/>
    <lineage>
        <taxon>Eukaryota</taxon>
        <taxon>Fungi</taxon>
        <taxon>Dikarya</taxon>
        <taxon>Basidiomycota</taxon>
        <taxon>Agaricomycotina</taxon>
        <taxon>Agaricomycetes</taxon>
        <taxon>Agaricomycetidae</taxon>
        <taxon>Agaricales</taxon>
        <taxon>Schizophyllaceae</taxon>
        <taxon>Schizophyllum</taxon>
    </lineage>
</organism>
<dbReference type="InParanoid" id="D8PXK7"/>
<dbReference type="VEuPathDB" id="FungiDB:SCHCODRAFT_02597800"/>
<protein>
    <submittedName>
        <fullName evidence="2">Uncharacterized protein</fullName>
    </submittedName>
</protein>
<dbReference type="GeneID" id="9586560"/>
<evidence type="ECO:0000313" key="3">
    <source>
        <dbReference type="Proteomes" id="UP000007431"/>
    </source>
</evidence>
<dbReference type="eggNOG" id="ENOG502SDUB">
    <property type="taxonomic scope" value="Eukaryota"/>
</dbReference>
<evidence type="ECO:0000256" key="1">
    <source>
        <dbReference type="SAM" id="MobiDB-lite"/>
    </source>
</evidence>
<keyword evidence="3" id="KW-1185">Reference proteome</keyword>
<accession>D8PXK7</accession>
<dbReference type="HOGENOM" id="CLU_461560_0_0_1"/>
<reference evidence="2 3" key="1">
    <citation type="journal article" date="2010" name="Nat. Biotechnol.">
        <title>Genome sequence of the model mushroom Schizophyllum commune.</title>
        <authorList>
            <person name="Ohm R.A."/>
            <person name="de Jong J.F."/>
            <person name="Lugones L.G."/>
            <person name="Aerts A."/>
            <person name="Kothe E."/>
            <person name="Stajich J.E."/>
            <person name="de Vries R.P."/>
            <person name="Record E."/>
            <person name="Levasseur A."/>
            <person name="Baker S.E."/>
            <person name="Bartholomew K.A."/>
            <person name="Coutinho P.M."/>
            <person name="Erdmann S."/>
            <person name="Fowler T.J."/>
            <person name="Gathman A.C."/>
            <person name="Lombard V."/>
            <person name="Henrissat B."/>
            <person name="Knabe N."/>
            <person name="Kuees U."/>
            <person name="Lilly W.W."/>
            <person name="Lindquist E."/>
            <person name="Lucas S."/>
            <person name="Magnuson J.K."/>
            <person name="Piumi F."/>
            <person name="Raudaskoski M."/>
            <person name="Salamov A."/>
            <person name="Schmutz J."/>
            <person name="Schwarze F.W.M.R."/>
            <person name="vanKuyk P.A."/>
            <person name="Horton J.S."/>
            <person name="Grigoriev I.V."/>
            <person name="Woesten H.A.B."/>
        </authorList>
    </citation>
    <scope>NUCLEOTIDE SEQUENCE [LARGE SCALE GENOMIC DNA]</scope>
    <source>
        <strain evidence="3">H4-8 / FGSC 9210</strain>
    </source>
</reference>
<name>D8PXK7_SCHCM</name>
<feature type="region of interest" description="Disordered" evidence="1">
    <location>
        <begin position="547"/>
        <end position="570"/>
    </location>
</feature>
<dbReference type="OrthoDB" id="508139at2759"/>
<dbReference type="RefSeq" id="XP_003033998.1">
    <property type="nucleotide sequence ID" value="XM_003033952.1"/>
</dbReference>
<gene>
    <name evidence="2" type="ORF">SCHCODRAFT_233640</name>
</gene>
<dbReference type="EMBL" id="GL377304">
    <property type="protein sequence ID" value="EFI99095.1"/>
    <property type="molecule type" value="Genomic_DNA"/>
</dbReference>
<evidence type="ECO:0000313" key="2">
    <source>
        <dbReference type="EMBL" id="EFI99095.1"/>
    </source>
</evidence>
<feature type="compositionally biased region" description="Acidic residues" evidence="1">
    <location>
        <begin position="557"/>
        <end position="566"/>
    </location>
</feature>
<sequence length="598" mass="66013">MTTAINIADVRIECRESASASKRFIKHVRLTATHPQYGTLGTLEAYKIERVYALKGHFLEYLDAKSAELSDFGEKVLDENLNVYWKLIDHEYHKGTGCWGAELNDGDIVYLHSVEVGVEARSRAECRVLNPPIINFFRKLGFRRIGRTTYFAYSPDADHPSRSLAAFEDLNIDPYKYAQRTTGAIQDQEAAALKQAYPLHTLLDPPFSMTDLVRGLHPGSEPRTPPPTKEDVAAAIEAAYTRDPASIHARDERGFTPLYIAATKGHGLALEKLFDLADCREDILSRDNVEDQNAIEAHLEAMRLSNKMMAVLGPAPLGFSDGGLSMNHALRKKAGEDVGTLEDFMARQRYDCSCGQCRGGWLSARMAAALVAEAKMNFAVGTDMAYDSFSRRRRDSFGLDSELDLPGVEFIPSLLRQRLNRTFYQGFLGVHRAIASLIERGVLPTPDAVINEAIHNRTDGYDPFDVQMYLASGGTAEFAINYLVSATKDQMLDDSLLEMVEESADWDALPRCTNDWQFALAGRMMGLVSTQQWGPYGEGEGGLFEDEFGGKTSDSSNEGEVEEDVEMGGAGQAASYGVDMAAAAGLYDVEAILSSLRR</sequence>
<dbReference type="OMA" id="PECRNDH"/>
<proteinExistence type="predicted"/>